<accession>A0ACC2AHF8</accession>
<name>A0ACC2AHF8_DIPCM</name>
<gene>
    <name evidence="1" type="ORF">O6H91_21G007800</name>
</gene>
<protein>
    <submittedName>
        <fullName evidence="1">Uncharacterized protein</fullName>
    </submittedName>
</protein>
<keyword evidence="2" id="KW-1185">Reference proteome</keyword>
<proteinExistence type="predicted"/>
<comment type="caution">
    <text evidence="1">The sequence shown here is derived from an EMBL/GenBank/DDBJ whole genome shotgun (WGS) entry which is preliminary data.</text>
</comment>
<evidence type="ECO:0000313" key="1">
    <source>
        <dbReference type="EMBL" id="KAJ7516998.1"/>
    </source>
</evidence>
<reference evidence="2" key="1">
    <citation type="journal article" date="2024" name="Proc. Natl. Acad. Sci. U.S.A.">
        <title>Extraordinary preservation of gene collinearity over three hundred million years revealed in homosporous lycophytes.</title>
        <authorList>
            <person name="Li C."/>
            <person name="Wickell D."/>
            <person name="Kuo L.Y."/>
            <person name="Chen X."/>
            <person name="Nie B."/>
            <person name="Liao X."/>
            <person name="Peng D."/>
            <person name="Ji J."/>
            <person name="Jenkins J."/>
            <person name="Williams M."/>
            <person name="Shu S."/>
            <person name="Plott C."/>
            <person name="Barry K."/>
            <person name="Rajasekar S."/>
            <person name="Grimwood J."/>
            <person name="Han X."/>
            <person name="Sun S."/>
            <person name="Hou Z."/>
            <person name="He W."/>
            <person name="Dai G."/>
            <person name="Sun C."/>
            <person name="Schmutz J."/>
            <person name="Leebens-Mack J.H."/>
            <person name="Li F.W."/>
            <person name="Wang L."/>
        </authorList>
    </citation>
    <scope>NUCLEOTIDE SEQUENCE [LARGE SCALE GENOMIC DNA]</scope>
    <source>
        <strain evidence="2">cv. PW_Plant_1</strain>
    </source>
</reference>
<organism evidence="1 2">
    <name type="scientific">Diphasiastrum complanatum</name>
    <name type="common">Issler's clubmoss</name>
    <name type="synonym">Lycopodium complanatum</name>
    <dbReference type="NCBI Taxonomy" id="34168"/>
    <lineage>
        <taxon>Eukaryota</taxon>
        <taxon>Viridiplantae</taxon>
        <taxon>Streptophyta</taxon>
        <taxon>Embryophyta</taxon>
        <taxon>Tracheophyta</taxon>
        <taxon>Lycopodiopsida</taxon>
        <taxon>Lycopodiales</taxon>
        <taxon>Lycopodiaceae</taxon>
        <taxon>Lycopodioideae</taxon>
        <taxon>Diphasiastrum</taxon>
    </lineage>
</organism>
<dbReference type="EMBL" id="CM055112">
    <property type="protein sequence ID" value="KAJ7516998.1"/>
    <property type="molecule type" value="Genomic_DNA"/>
</dbReference>
<evidence type="ECO:0000313" key="2">
    <source>
        <dbReference type="Proteomes" id="UP001162992"/>
    </source>
</evidence>
<sequence>MQLICGNFLRAGFLELFRDDMLVSEVGFTSCGSETEACLTAAEEKGIIRNLTETVEKHLREGDIFFLISSRYLSESVPRCCLCFVIFFNCNVVYNVNSCLIDRFLIIDPSDFAKQTFSPNFLMVASKFIKYSRSNRDCS</sequence>
<dbReference type="Proteomes" id="UP001162992">
    <property type="component" value="Chromosome 21"/>
</dbReference>